<proteinExistence type="predicted"/>
<dbReference type="EMBL" id="KQ978730">
    <property type="protein sequence ID" value="KYN28964.1"/>
    <property type="molecule type" value="Genomic_DNA"/>
</dbReference>
<name>A0A195EM59_9HYME</name>
<reference evidence="1 2" key="1">
    <citation type="submission" date="2015-09" db="EMBL/GenBank/DDBJ databases">
        <title>Trachymyrmex cornetzi WGS genome.</title>
        <authorList>
            <person name="Nygaard S."/>
            <person name="Hu H."/>
            <person name="Boomsma J."/>
            <person name="Zhang G."/>
        </authorList>
    </citation>
    <scope>NUCLEOTIDE SEQUENCE [LARGE SCALE GENOMIC DNA]</scope>
    <source>
        <strain evidence="1">Tcor2-1</strain>
        <tissue evidence="1">Whole body</tissue>
    </source>
</reference>
<dbReference type="Proteomes" id="UP000078492">
    <property type="component" value="Unassembled WGS sequence"/>
</dbReference>
<evidence type="ECO:0000313" key="2">
    <source>
        <dbReference type="Proteomes" id="UP000078492"/>
    </source>
</evidence>
<evidence type="ECO:0000313" key="1">
    <source>
        <dbReference type="EMBL" id="KYN28964.1"/>
    </source>
</evidence>
<accession>A0A195EM59</accession>
<dbReference type="AlphaFoldDB" id="A0A195EM59"/>
<protein>
    <submittedName>
        <fullName evidence="1">Uncharacterized protein</fullName>
    </submittedName>
</protein>
<gene>
    <name evidence="1" type="ORF">ALC57_01611</name>
</gene>
<organism evidence="1 2">
    <name type="scientific">Trachymyrmex cornetzi</name>
    <dbReference type="NCBI Taxonomy" id="471704"/>
    <lineage>
        <taxon>Eukaryota</taxon>
        <taxon>Metazoa</taxon>
        <taxon>Ecdysozoa</taxon>
        <taxon>Arthropoda</taxon>
        <taxon>Hexapoda</taxon>
        <taxon>Insecta</taxon>
        <taxon>Pterygota</taxon>
        <taxon>Neoptera</taxon>
        <taxon>Endopterygota</taxon>
        <taxon>Hymenoptera</taxon>
        <taxon>Apocrita</taxon>
        <taxon>Aculeata</taxon>
        <taxon>Formicoidea</taxon>
        <taxon>Formicidae</taxon>
        <taxon>Myrmicinae</taxon>
        <taxon>Trachymyrmex</taxon>
    </lineage>
</organism>
<keyword evidence="2" id="KW-1185">Reference proteome</keyword>
<sequence length="138" mass="14689">MRYLAVEPAGGVVHGAVGRRGGVRRGSRISHVTAHADAAAAAAAATATAATSATSTTSNSDNIVIAPVHPPNTKKTFPVLLCHGPLPRALPPIIRDPWSISSLGRPYLYVEPRGIDGSILLRRQLRRDRIVTRPYVSR</sequence>